<reference evidence="3 4" key="1">
    <citation type="journal article" date="2015" name="Genome Announc.">
        <title>Expanding the biotechnology potential of lactobacilli through comparative genomics of 213 strains and associated genera.</title>
        <authorList>
            <person name="Sun Z."/>
            <person name="Harris H.M."/>
            <person name="McCann A."/>
            <person name="Guo C."/>
            <person name="Argimon S."/>
            <person name="Zhang W."/>
            <person name="Yang X."/>
            <person name="Jeffery I.B."/>
            <person name="Cooney J.C."/>
            <person name="Kagawa T.F."/>
            <person name="Liu W."/>
            <person name="Song Y."/>
            <person name="Salvetti E."/>
            <person name="Wrobel A."/>
            <person name="Rasinkangas P."/>
            <person name="Parkhill J."/>
            <person name="Rea M.C."/>
            <person name="O'Sullivan O."/>
            <person name="Ritari J."/>
            <person name="Douillard F.P."/>
            <person name="Paul Ross R."/>
            <person name="Yang R."/>
            <person name="Briner A.E."/>
            <person name="Felis G.E."/>
            <person name="de Vos W.M."/>
            <person name="Barrangou R."/>
            <person name="Klaenhammer T.R."/>
            <person name="Caufield P.W."/>
            <person name="Cui Y."/>
            <person name="Zhang H."/>
            <person name="O'Toole P.W."/>
        </authorList>
    </citation>
    <scope>NUCLEOTIDE SEQUENCE [LARGE SCALE GENOMIC DNA]</scope>
    <source>
        <strain evidence="3 4">DSM 16991</strain>
    </source>
</reference>
<accession>A0A0R1XGI6</accession>
<protein>
    <recommendedName>
        <fullName evidence="2">MucBP domain-containing protein</fullName>
    </recommendedName>
</protein>
<organism evidence="3 4">
    <name type="scientific">Schleiferilactobacillus harbinensis DSM 16991</name>
    <dbReference type="NCBI Taxonomy" id="1122147"/>
    <lineage>
        <taxon>Bacteria</taxon>
        <taxon>Bacillati</taxon>
        <taxon>Bacillota</taxon>
        <taxon>Bacilli</taxon>
        <taxon>Lactobacillales</taxon>
        <taxon>Lactobacillaceae</taxon>
        <taxon>Schleiferilactobacillus</taxon>
    </lineage>
</organism>
<comment type="caution">
    <text evidence="3">The sequence shown here is derived from an EMBL/GenBank/DDBJ whole genome shotgun (WGS) entry which is preliminary data.</text>
</comment>
<dbReference type="PATRIC" id="fig|1122147.4.peg.862"/>
<dbReference type="EMBL" id="AZFW01000016">
    <property type="protein sequence ID" value="KRM29256.1"/>
    <property type="molecule type" value="Genomic_DNA"/>
</dbReference>
<name>A0A0R1XGI6_9LACO</name>
<evidence type="ECO:0000313" key="3">
    <source>
        <dbReference type="EMBL" id="KRM29256.1"/>
    </source>
</evidence>
<gene>
    <name evidence="3" type="ORF">FC91_GL000833</name>
</gene>
<dbReference type="Pfam" id="PF06458">
    <property type="entry name" value="MucBP"/>
    <property type="match status" value="1"/>
</dbReference>
<sequence>MSGGDTAVTEVDHPERIPARRESPLNVAPVRIIVRYLSVLGDRLLKDTQVSGPAHSHLDLPWRVIQGYKLIRVENYSEIFQPVPDGIRMIYTAQQAAPVVVYHKNAEGNLLVPPQYVSGDLNAPYHLTPLPGNPFPIIKTPDASAGVFTTKSKVAQYVYDTLQLMRLPVDKQLLMKMDMAVYPFADPLAPKPLAAALPAGSTWPVYRAVVDRISRTQWYDLGGGIWVKRSERMTLLGRPILTTPPQLTAFAHRAEVVSHTAQQVPVFDFPHFGQAANTVASGSIVTTTGILADDQGRQWVQLDTRCFISRWDLLLLD</sequence>
<dbReference type="InterPro" id="IPR009459">
    <property type="entry name" value="MucBP_dom"/>
</dbReference>
<evidence type="ECO:0000259" key="2">
    <source>
        <dbReference type="Pfam" id="PF06458"/>
    </source>
</evidence>
<dbReference type="Gene3D" id="3.10.20.320">
    <property type="entry name" value="Putative peptidoglycan bound protein (lpxtg motif)"/>
    <property type="match status" value="1"/>
</dbReference>
<feature type="domain" description="MucBP" evidence="2">
    <location>
        <begin position="98"/>
        <end position="159"/>
    </location>
</feature>
<dbReference type="Proteomes" id="UP000050949">
    <property type="component" value="Unassembled WGS sequence"/>
</dbReference>
<dbReference type="eggNOG" id="COG4932">
    <property type="taxonomic scope" value="Bacteria"/>
</dbReference>
<evidence type="ECO:0000313" key="4">
    <source>
        <dbReference type="Proteomes" id="UP000050949"/>
    </source>
</evidence>
<proteinExistence type="predicted"/>
<evidence type="ECO:0000256" key="1">
    <source>
        <dbReference type="ARBA" id="ARBA00022737"/>
    </source>
</evidence>
<keyword evidence="1" id="KW-0677">Repeat</keyword>
<dbReference type="AlphaFoldDB" id="A0A0R1XGI6"/>